<keyword evidence="4 5" id="KW-0472">Membrane</keyword>
<gene>
    <name evidence="7" type="ORF">COCHEDRAFT_1138152</name>
</gene>
<dbReference type="GO" id="GO:0070941">
    <property type="term" value="P:eisosome assembly"/>
    <property type="evidence" value="ECO:0007669"/>
    <property type="project" value="TreeGrafter"/>
</dbReference>
<dbReference type="PANTHER" id="PTHR28165">
    <property type="entry name" value="NON-CLASSICAL EXPORT PROTEIN 2-RELATED"/>
    <property type="match status" value="1"/>
</dbReference>
<comment type="subcellular location">
    <subcellularLocation>
        <location evidence="1">Membrane</location>
        <topology evidence="1">Multi-pass membrane protein</topology>
    </subcellularLocation>
</comment>
<evidence type="ECO:0000256" key="3">
    <source>
        <dbReference type="ARBA" id="ARBA00022989"/>
    </source>
</evidence>
<dbReference type="InterPro" id="IPR008253">
    <property type="entry name" value="Marvel"/>
</dbReference>
<dbReference type="OMA" id="AATWFDF"/>
<evidence type="ECO:0000313" key="8">
    <source>
        <dbReference type="Proteomes" id="UP000016936"/>
    </source>
</evidence>
<feature type="transmembrane region" description="Helical" evidence="5">
    <location>
        <begin position="157"/>
        <end position="175"/>
    </location>
</feature>
<protein>
    <recommendedName>
        <fullName evidence="6">MARVEL domain-containing protein</fullName>
    </recommendedName>
</protein>
<evidence type="ECO:0000256" key="1">
    <source>
        <dbReference type="ARBA" id="ARBA00004141"/>
    </source>
</evidence>
<dbReference type="GO" id="GO:0072659">
    <property type="term" value="P:protein localization to plasma membrane"/>
    <property type="evidence" value="ECO:0007669"/>
    <property type="project" value="TreeGrafter"/>
</dbReference>
<feature type="transmembrane region" description="Helical" evidence="5">
    <location>
        <begin position="12"/>
        <end position="29"/>
    </location>
</feature>
<sequence>MVSSIINVALRGVQALFGIIVLGLSVTLIRGHHWGDLPAGLGYGAFVGGLSFVTAFIGLAATWFDFLGGMVGLIIDGVVALVNLAGGVLFVIKLAGVDCKVSAEDPGNVKKMAENKWFNGGCLGSGLCWNNYKYGKNPSKEIAVFEGHCKEAKADTVFMFLTAVVMIVCALLVWLRMRRGY</sequence>
<dbReference type="Pfam" id="PF01284">
    <property type="entry name" value="MARVEL"/>
    <property type="match status" value="1"/>
</dbReference>
<dbReference type="AlphaFoldDB" id="M2U7G3"/>
<dbReference type="PANTHER" id="PTHR28165:SF2">
    <property type="entry name" value="MARVEL DOMAIN-CONTAINING PROTEIN"/>
    <property type="match status" value="1"/>
</dbReference>
<feature type="transmembrane region" description="Helical" evidence="5">
    <location>
        <begin position="70"/>
        <end position="92"/>
    </location>
</feature>
<dbReference type="OrthoDB" id="2017497at2759"/>
<dbReference type="InterPro" id="IPR052649">
    <property type="entry name" value="NCE102-like"/>
</dbReference>
<keyword evidence="8" id="KW-1185">Reference proteome</keyword>
<dbReference type="EMBL" id="KB445578">
    <property type="protein sequence ID" value="EMD89701.1"/>
    <property type="molecule type" value="Genomic_DNA"/>
</dbReference>
<dbReference type="HOGENOM" id="CLU_125562_1_0_1"/>
<organism evidence="7 8">
    <name type="scientific">Cochliobolus heterostrophus (strain C5 / ATCC 48332 / race O)</name>
    <name type="common">Southern corn leaf blight fungus</name>
    <name type="synonym">Bipolaris maydis</name>
    <dbReference type="NCBI Taxonomy" id="701091"/>
    <lineage>
        <taxon>Eukaryota</taxon>
        <taxon>Fungi</taxon>
        <taxon>Dikarya</taxon>
        <taxon>Ascomycota</taxon>
        <taxon>Pezizomycotina</taxon>
        <taxon>Dothideomycetes</taxon>
        <taxon>Pleosporomycetidae</taxon>
        <taxon>Pleosporales</taxon>
        <taxon>Pleosporineae</taxon>
        <taxon>Pleosporaceae</taxon>
        <taxon>Bipolaris</taxon>
    </lineage>
</organism>
<proteinExistence type="predicted"/>
<reference evidence="7 8" key="1">
    <citation type="journal article" date="2012" name="PLoS Pathog.">
        <title>Diverse lifestyles and strategies of plant pathogenesis encoded in the genomes of eighteen Dothideomycetes fungi.</title>
        <authorList>
            <person name="Ohm R.A."/>
            <person name="Feau N."/>
            <person name="Henrissat B."/>
            <person name="Schoch C.L."/>
            <person name="Horwitz B.A."/>
            <person name="Barry K.W."/>
            <person name="Condon B.J."/>
            <person name="Copeland A.C."/>
            <person name="Dhillon B."/>
            <person name="Glaser F."/>
            <person name="Hesse C.N."/>
            <person name="Kosti I."/>
            <person name="LaButti K."/>
            <person name="Lindquist E.A."/>
            <person name="Lucas S."/>
            <person name="Salamov A.A."/>
            <person name="Bradshaw R.E."/>
            <person name="Ciuffetti L."/>
            <person name="Hamelin R.C."/>
            <person name="Kema G.H.J."/>
            <person name="Lawrence C."/>
            <person name="Scott J.A."/>
            <person name="Spatafora J.W."/>
            <person name="Turgeon B.G."/>
            <person name="de Wit P.J.G.M."/>
            <person name="Zhong S."/>
            <person name="Goodwin S.B."/>
            <person name="Grigoriev I.V."/>
        </authorList>
    </citation>
    <scope>NUCLEOTIDE SEQUENCE [LARGE SCALE GENOMIC DNA]</scope>
    <source>
        <strain evidence="8">C5 / ATCC 48332 / race O</strain>
    </source>
</reference>
<feature type="transmembrane region" description="Helical" evidence="5">
    <location>
        <begin position="41"/>
        <end position="64"/>
    </location>
</feature>
<keyword evidence="3 5" id="KW-1133">Transmembrane helix</keyword>
<reference evidence="8" key="2">
    <citation type="journal article" date="2013" name="PLoS Genet.">
        <title>Comparative genome structure, secondary metabolite, and effector coding capacity across Cochliobolus pathogens.</title>
        <authorList>
            <person name="Condon B.J."/>
            <person name="Leng Y."/>
            <person name="Wu D."/>
            <person name="Bushley K.E."/>
            <person name="Ohm R.A."/>
            <person name="Otillar R."/>
            <person name="Martin J."/>
            <person name="Schackwitz W."/>
            <person name="Grimwood J."/>
            <person name="MohdZainudin N."/>
            <person name="Xue C."/>
            <person name="Wang R."/>
            <person name="Manning V.A."/>
            <person name="Dhillon B."/>
            <person name="Tu Z.J."/>
            <person name="Steffenson B.J."/>
            <person name="Salamov A."/>
            <person name="Sun H."/>
            <person name="Lowry S."/>
            <person name="LaButti K."/>
            <person name="Han J."/>
            <person name="Copeland A."/>
            <person name="Lindquist E."/>
            <person name="Barry K."/>
            <person name="Schmutz J."/>
            <person name="Baker S.E."/>
            <person name="Ciuffetti L.M."/>
            <person name="Grigoriev I.V."/>
            <person name="Zhong S."/>
            <person name="Turgeon B.G."/>
        </authorList>
    </citation>
    <scope>NUCLEOTIDE SEQUENCE [LARGE SCALE GENOMIC DNA]</scope>
    <source>
        <strain evidence="8">C5 / ATCC 48332 / race O</strain>
    </source>
</reference>
<evidence type="ECO:0000256" key="5">
    <source>
        <dbReference type="SAM" id="Phobius"/>
    </source>
</evidence>
<evidence type="ECO:0000313" key="7">
    <source>
        <dbReference type="EMBL" id="EMD89701.1"/>
    </source>
</evidence>
<accession>M2U7G3</accession>
<feature type="domain" description="MARVEL" evidence="6">
    <location>
        <begin position="6"/>
        <end position="170"/>
    </location>
</feature>
<name>M2U7G3_COCH5</name>
<evidence type="ECO:0000256" key="4">
    <source>
        <dbReference type="ARBA" id="ARBA00023136"/>
    </source>
</evidence>
<keyword evidence="2 5" id="KW-0812">Transmembrane</keyword>
<dbReference type="STRING" id="701091.M2U7G3"/>
<dbReference type="Proteomes" id="UP000016936">
    <property type="component" value="Unassembled WGS sequence"/>
</dbReference>
<dbReference type="eggNOG" id="ENOG502SASX">
    <property type="taxonomic scope" value="Eukaryota"/>
</dbReference>
<evidence type="ECO:0000256" key="2">
    <source>
        <dbReference type="ARBA" id="ARBA00022692"/>
    </source>
</evidence>
<dbReference type="GO" id="GO:0005886">
    <property type="term" value="C:plasma membrane"/>
    <property type="evidence" value="ECO:0007669"/>
    <property type="project" value="TreeGrafter"/>
</dbReference>
<evidence type="ECO:0000259" key="6">
    <source>
        <dbReference type="Pfam" id="PF01284"/>
    </source>
</evidence>
<dbReference type="GO" id="GO:0032126">
    <property type="term" value="C:eisosome"/>
    <property type="evidence" value="ECO:0007669"/>
    <property type="project" value="TreeGrafter"/>
</dbReference>